<sequence>MGTASPARNFVAQSPGRANVVGGRHHHVRNNSFGGGSHRRQNSLGASPYRKISPRTRNHAPSHSFGGGDIGGGGAIFRSTTSNSEGIATSASNRSVSPPGGLEDFDAPKDEYKPKFRPVNLYGSEMFAGSQGGGSGGDRFNDLSLPYMTTSVQDTKFPSPQDVIDEVMQTGQESMQKSRNNFQQLMRHKSRTPTKVSKLSSKQQFHKHRRVSSFDVTESDHRFIRQTGSSNSASSQQQQQYQVPTARSQFQQNPYGSQHSIGSATGGSVGHKRSNSQHSEDVFLHGVVAQTRFV</sequence>
<feature type="compositionally biased region" description="Gly residues" evidence="1">
    <location>
        <begin position="65"/>
        <end position="75"/>
    </location>
</feature>
<evidence type="ECO:0000256" key="1">
    <source>
        <dbReference type="SAM" id="MobiDB-lite"/>
    </source>
</evidence>
<feature type="compositionally biased region" description="Polar residues" evidence="1">
    <location>
        <begin position="243"/>
        <end position="263"/>
    </location>
</feature>
<dbReference type="EMBL" id="KV784372">
    <property type="protein sequence ID" value="OEU10329.1"/>
    <property type="molecule type" value="Genomic_DNA"/>
</dbReference>
<feature type="compositionally biased region" description="Low complexity" evidence="1">
    <location>
        <begin position="226"/>
        <end position="242"/>
    </location>
</feature>
<feature type="region of interest" description="Disordered" evidence="1">
    <location>
        <begin position="1"/>
        <end position="111"/>
    </location>
</feature>
<evidence type="ECO:0000313" key="3">
    <source>
        <dbReference type="Proteomes" id="UP000095751"/>
    </source>
</evidence>
<dbReference type="InParanoid" id="A0A1E7EWW1"/>
<feature type="compositionally biased region" description="Polar residues" evidence="1">
    <location>
        <begin position="78"/>
        <end position="96"/>
    </location>
</feature>
<feature type="region of interest" description="Disordered" evidence="1">
    <location>
        <begin position="186"/>
        <end position="281"/>
    </location>
</feature>
<organism evidence="2 3">
    <name type="scientific">Fragilariopsis cylindrus CCMP1102</name>
    <dbReference type="NCBI Taxonomy" id="635003"/>
    <lineage>
        <taxon>Eukaryota</taxon>
        <taxon>Sar</taxon>
        <taxon>Stramenopiles</taxon>
        <taxon>Ochrophyta</taxon>
        <taxon>Bacillariophyta</taxon>
        <taxon>Bacillariophyceae</taxon>
        <taxon>Bacillariophycidae</taxon>
        <taxon>Bacillariales</taxon>
        <taxon>Bacillariaceae</taxon>
        <taxon>Fragilariopsis</taxon>
    </lineage>
</organism>
<feature type="compositionally biased region" description="Polar residues" evidence="1">
    <location>
        <begin position="193"/>
        <end position="203"/>
    </location>
</feature>
<keyword evidence="3" id="KW-1185">Reference proteome</keyword>
<accession>A0A1E7EWW1</accession>
<reference evidence="2 3" key="1">
    <citation type="submission" date="2016-09" db="EMBL/GenBank/DDBJ databases">
        <title>Extensive genetic diversity and differential bi-allelic expression allows diatom success in the polar Southern Ocean.</title>
        <authorList>
            <consortium name="DOE Joint Genome Institute"/>
            <person name="Mock T."/>
            <person name="Otillar R.P."/>
            <person name="Strauss J."/>
            <person name="Dupont C."/>
            <person name="Frickenhaus S."/>
            <person name="Maumus F."/>
            <person name="Mcmullan M."/>
            <person name="Sanges R."/>
            <person name="Schmutz J."/>
            <person name="Toseland A."/>
            <person name="Valas R."/>
            <person name="Veluchamy A."/>
            <person name="Ward B.J."/>
            <person name="Allen A."/>
            <person name="Barry K."/>
            <person name="Falciatore A."/>
            <person name="Ferrante M."/>
            <person name="Fortunato A.E."/>
            <person name="Gloeckner G."/>
            <person name="Gruber A."/>
            <person name="Hipkin R."/>
            <person name="Janech M."/>
            <person name="Kroth P."/>
            <person name="Leese F."/>
            <person name="Lindquist E."/>
            <person name="Lyon B.R."/>
            <person name="Martin J."/>
            <person name="Mayer C."/>
            <person name="Parker M."/>
            <person name="Quesneville H."/>
            <person name="Raymond J."/>
            <person name="Uhlig C."/>
            <person name="Valentin K.U."/>
            <person name="Worden A.Z."/>
            <person name="Armbrust E.V."/>
            <person name="Bowler C."/>
            <person name="Green B."/>
            <person name="Moulton V."/>
            <person name="Van Oosterhout C."/>
            <person name="Grigoriev I."/>
        </authorList>
    </citation>
    <scope>NUCLEOTIDE SEQUENCE [LARGE SCALE GENOMIC DNA]</scope>
    <source>
        <strain evidence="2 3">CCMP1102</strain>
    </source>
</reference>
<protein>
    <submittedName>
        <fullName evidence="2">Uncharacterized protein</fullName>
    </submittedName>
</protein>
<dbReference type="OrthoDB" id="10688433at2759"/>
<proteinExistence type="predicted"/>
<dbReference type="KEGG" id="fcy:FRACYDRAFT_263850"/>
<dbReference type="Proteomes" id="UP000095751">
    <property type="component" value="Unassembled WGS sequence"/>
</dbReference>
<evidence type="ECO:0000313" key="2">
    <source>
        <dbReference type="EMBL" id="OEU10329.1"/>
    </source>
</evidence>
<name>A0A1E7EWW1_9STRA</name>
<dbReference type="AlphaFoldDB" id="A0A1E7EWW1"/>
<gene>
    <name evidence="2" type="ORF">FRACYDRAFT_263850</name>
</gene>